<dbReference type="AlphaFoldDB" id="D2ZZ54"/>
<evidence type="ECO:0000313" key="1">
    <source>
        <dbReference type="EMBL" id="EFC87698.1"/>
    </source>
</evidence>
<name>D2ZZ54_NEIM2</name>
<gene>
    <name evidence="1" type="ORF">NEIMUCOT_05923</name>
</gene>
<proteinExistence type="predicted"/>
<protein>
    <submittedName>
        <fullName evidence="1">Uncharacterized protein</fullName>
    </submittedName>
</protein>
<dbReference type="EMBL" id="ACDX02000016">
    <property type="protein sequence ID" value="EFC87698.1"/>
    <property type="molecule type" value="Genomic_DNA"/>
</dbReference>
<dbReference type="Proteomes" id="UP000003344">
    <property type="component" value="Unassembled WGS sequence"/>
</dbReference>
<organism evidence="1 2">
    <name type="scientific">Neisseria mucosa (strain ATCC 25996 / DSM 4631 / NCTC 10774 / M26)</name>
    <dbReference type="NCBI Taxonomy" id="546266"/>
    <lineage>
        <taxon>Bacteria</taxon>
        <taxon>Pseudomonadati</taxon>
        <taxon>Pseudomonadota</taxon>
        <taxon>Betaproteobacteria</taxon>
        <taxon>Neisseriales</taxon>
        <taxon>Neisseriaceae</taxon>
        <taxon>Neisseria</taxon>
    </lineage>
</organism>
<sequence>MRCIHLVFLGLVLKCCLKIPDDLLYQKYNYWIKTFCLFILFV</sequence>
<dbReference type="STRING" id="546266.NEIMUCOT_05923"/>
<comment type="caution">
    <text evidence="1">The sequence shown here is derived from an EMBL/GenBank/DDBJ whole genome shotgun (WGS) entry which is preliminary data.</text>
</comment>
<reference evidence="1 2" key="1">
    <citation type="submission" date="2009-10" db="EMBL/GenBank/DDBJ databases">
        <authorList>
            <person name="Weinstock G."/>
            <person name="Sodergren E."/>
            <person name="Clifton S."/>
            <person name="Fulton L."/>
            <person name="Fulton B."/>
            <person name="Courtney L."/>
            <person name="Fronick C."/>
            <person name="Harrison M."/>
            <person name="Strong C."/>
            <person name="Farmer C."/>
            <person name="Delahaunty K."/>
            <person name="Markovic C."/>
            <person name="Hall O."/>
            <person name="Minx P."/>
            <person name="Tomlinson C."/>
            <person name="Mitreva M."/>
            <person name="Nelson J."/>
            <person name="Hou S."/>
            <person name="Wollam A."/>
            <person name="Pepin K.H."/>
            <person name="Johnson M."/>
            <person name="Bhonagiri V."/>
            <person name="Nash W.E."/>
            <person name="Warren W."/>
            <person name="Chinwalla A."/>
            <person name="Mardis E.R."/>
            <person name="Wilson R.K."/>
        </authorList>
    </citation>
    <scope>NUCLEOTIDE SEQUENCE [LARGE SCALE GENOMIC DNA]</scope>
    <source>
        <strain evidence="2">ATCC 25996 / DSM 4631 / NCTC 10774 / M26</strain>
    </source>
</reference>
<evidence type="ECO:0000313" key="2">
    <source>
        <dbReference type="Proteomes" id="UP000003344"/>
    </source>
</evidence>
<accession>D2ZZ54</accession>